<sequence>MRKKSPRFFSRCFPLSRFNKLVILLFAVTVWNHHQDFQDFSHRNDDFESSGRDLHHRAEVSSINQAGLQVDLQDPAREHISEKNTYVGGKASQTKLKNTDDVVTPKKPTSKQVVSEALCSGQNPKPEVSVWIPASPDQSIASRLQMSVGDISDVPPANNAEENSSDGTKNVANELCPLPTSQVNIISKCTHWILQSLDANGNPKTVGGDEFYVTYHDYLLETTNNVNATSRPPPPAAVAKIQDFSNGTYLLKFIESPFLPSWQHGHLLNGTISVTFQYTCGMGSWSPPTKERWKSSGAVGVTHSYYPVQLAPPKMQPFEPPTMHMDWEESSSSNDSKFSASPRTRLYLDWTSTSISDSEISSAKLNESSSYKEPHILAFGDSLMQQFVKSWKQTEIPNVGMPLNTTTVKDWIQLLERRLGSKLKALTSGSKAETTSVALIVGSSTWDLLEAQSADGWEDHASAMKTLIGFIQEHYLSKSKNLRLFWKSPTAMHIHIPLLENEGLQKDDDGGRLTKLNKRIKYMSTSRSDELYAVQKKVCTFLKTPFLDVYETSYLSAHHTQVGDGRHYDEEFNRYTLQSFFKYTTVEHFWYRYQWKILSNSKSNRILSVWYCPDSWLDAIQAVLLAAVTNRQLEFDPTRACDGWKNYEPYLLQRGLEHSLESTTGNKKHAAKLEGKLPFPLSLDALVEHSWIPNSIGSPSYQVAMEAFEEGPSYLYGMIWYNLLCKSSSLSQADDQRQAAFQNSNDHLVLSVSNDSGQGDIRRCVSEKLLQALGNLKGRQDAVKLGCKVLFTFEQDRKLWKETLQNEYNCTAELLPLTGTAIGSEIHNGQSSVEKTLIWHQAHAIAKMAKDGYIARCDEPDDILFNSLVHYIRAKEGRENHLSPIEEWACCI</sequence>
<evidence type="ECO:0000256" key="2">
    <source>
        <dbReference type="SAM" id="SignalP"/>
    </source>
</evidence>
<protein>
    <submittedName>
        <fullName evidence="3">Uncharacterized protein</fullName>
    </submittedName>
</protein>
<evidence type="ECO:0000313" key="3">
    <source>
        <dbReference type="EMBL" id="CAJ1946670.1"/>
    </source>
</evidence>
<dbReference type="Gene3D" id="3.40.50.1110">
    <property type="entry name" value="SGNH hydrolase"/>
    <property type="match status" value="1"/>
</dbReference>
<feature type="signal peptide" evidence="2">
    <location>
        <begin position="1"/>
        <end position="32"/>
    </location>
</feature>
<name>A0AAD2FMZ9_9STRA</name>
<accession>A0AAD2FMZ9</accession>
<feature type="chain" id="PRO_5042155902" evidence="2">
    <location>
        <begin position="33"/>
        <end position="892"/>
    </location>
</feature>
<dbReference type="EMBL" id="CAKOGP040001714">
    <property type="protein sequence ID" value="CAJ1946670.1"/>
    <property type="molecule type" value="Genomic_DNA"/>
</dbReference>
<keyword evidence="4" id="KW-1185">Reference proteome</keyword>
<dbReference type="InterPro" id="IPR036514">
    <property type="entry name" value="SGNH_hydro_sf"/>
</dbReference>
<dbReference type="Proteomes" id="UP001295423">
    <property type="component" value="Unassembled WGS sequence"/>
</dbReference>
<dbReference type="AlphaFoldDB" id="A0AAD2FMZ9"/>
<keyword evidence="2" id="KW-0732">Signal</keyword>
<organism evidence="3 4">
    <name type="scientific">Cylindrotheca closterium</name>
    <dbReference type="NCBI Taxonomy" id="2856"/>
    <lineage>
        <taxon>Eukaryota</taxon>
        <taxon>Sar</taxon>
        <taxon>Stramenopiles</taxon>
        <taxon>Ochrophyta</taxon>
        <taxon>Bacillariophyta</taxon>
        <taxon>Bacillariophyceae</taxon>
        <taxon>Bacillariophycidae</taxon>
        <taxon>Bacillariales</taxon>
        <taxon>Bacillariaceae</taxon>
        <taxon>Cylindrotheca</taxon>
    </lineage>
</organism>
<proteinExistence type="predicted"/>
<feature type="region of interest" description="Disordered" evidence="1">
    <location>
        <begin position="88"/>
        <end position="109"/>
    </location>
</feature>
<evidence type="ECO:0000313" key="4">
    <source>
        <dbReference type="Proteomes" id="UP001295423"/>
    </source>
</evidence>
<gene>
    <name evidence="3" type="ORF">CYCCA115_LOCUS10779</name>
</gene>
<reference evidence="3" key="1">
    <citation type="submission" date="2023-08" db="EMBL/GenBank/DDBJ databases">
        <authorList>
            <person name="Audoor S."/>
            <person name="Bilcke G."/>
        </authorList>
    </citation>
    <scope>NUCLEOTIDE SEQUENCE</scope>
</reference>
<evidence type="ECO:0000256" key="1">
    <source>
        <dbReference type="SAM" id="MobiDB-lite"/>
    </source>
</evidence>
<comment type="caution">
    <text evidence="3">The sequence shown here is derived from an EMBL/GenBank/DDBJ whole genome shotgun (WGS) entry which is preliminary data.</text>
</comment>